<feature type="signal peptide" evidence="1">
    <location>
        <begin position="1"/>
        <end position="26"/>
    </location>
</feature>
<reference evidence="2 3" key="1">
    <citation type="submission" date="2015-01" db="EMBL/GenBank/DDBJ databases">
        <title>The Genome Sequence of Cladophialophora immunda CBS83496.</title>
        <authorList>
            <consortium name="The Broad Institute Genomics Platform"/>
            <person name="Cuomo C."/>
            <person name="de Hoog S."/>
            <person name="Gorbushina A."/>
            <person name="Stielow B."/>
            <person name="Teixiera M."/>
            <person name="Abouelleil A."/>
            <person name="Chapman S.B."/>
            <person name="Priest M."/>
            <person name="Young S.K."/>
            <person name="Wortman J."/>
            <person name="Nusbaum C."/>
            <person name="Birren B."/>
        </authorList>
    </citation>
    <scope>NUCLEOTIDE SEQUENCE [LARGE SCALE GENOMIC DNA]</scope>
    <source>
        <strain evidence="2 3">CBS 83496</strain>
    </source>
</reference>
<name>A0A0D1ZE98_9EURO</name>
<evidence type="ECO:0000256" key="1">
    <source>
        <dbReference type="SAM" id="SignalP"/>
    </source>
</evidence>
<dbReference type="AlphaFoldDB" id="A0A0D1ZE98"/>
<dbReference type="Proteomes" id="UP000054466">
    <property type="component" value="Unassembled WGS sequence"/>
</dbReference>
<evidence type="ECO:0008006" key="4">
    <source>
        <dbReference type="Google" id="ProtNLM"/>
    </source>
</evidence>
<dbReference type="GeneID" id="27348330"/>
<organism evidence="2 3">
    <name type="scientific">Cladophialophora immunda</name>
    <dbReference type="NCBI Taxonomy" id="569365"/>
    <lineage>
        <taxon>Eukaryota</taxon>
        <taxon>Fungi</taxon>
        <taxon>Dikarya</taxon>
        <taxon>Ascomycota</taxon>
        <taxon>Pezizomycotina</taxon>
        <taxon>Eurotiomycetes</taxon>
        <taxon>Chaetothyriomycetidae</taxon>
        <taxon>Chaetothyriales</taxon>
        <taxon>Herpotrichiellaceae</taxon>
        <taxon>Cladophialophora</taxon>
    </lineage>
</organism>
<dbReference type="RefSeq" id="XP_016246222.1">
    <property type="nucleotide sequence ID" value="XM_016396366.1"/>
</dbReference>
<evidence type="ECO:0000313" key="3">
    <source>
        <dbReference type="Proteomes" id="UP000054466"/>
    </source>
</evidence>
<proteinExistence type="predicted"/>
<feature type="chain" id="PRO_5002237666" description="Lysine-specific metallo-endopeptidase domain-containing protein" evidence="1">
    <location>
        <begin position="27"/>
        <end position="329"/>
    </location>
</feature>
<dbReference type="Gene3D" id="3.40.390.10">
    <property type="entry name" value="Collagenase (Catalytic Domain)"/>
    <property type="match status" value="1"/>
</dbReference>
<keyword evidence="1" id="KW-0732">Signal</keyword>
<sequence>MSFKAVVGVVPTLLLLLLFNPSLSLAAPPVFAYPPGTAQNAKRNVTQAFKDAMTLAKVVAITATDCDPAFLRYFQPQDFTFVQRMFRTIANIDLFMEINPQDIGPLLSSSNSAATWNPDFIALCIAYGDNPFNPAASGHSCVDSGDNAYTIYDTSPAARFSGLISLCPDSGLFQYRLSLRDTEDPPAWARAGGDPSGTPLAGFGCDGLGDRDTAYMKVIGATVLHELFHWPWMFLSVPDYAARVPDHDHRIWDYDGPWAPGAYGPFNALRINQLPADPRTGNSQSLQNADNYVWYALSRYWSFRCAKTFGPALSADDNYNLGSRQRGPG</sequence>
<dbReference type="VEuPathDB" id="FungiDB:PV07_09136"/>
<dbReference type="InterPro" id="IPR024079">
    <property type="entry name" value="MetalloPept_cat_dom_sf"/>
</dbReference>
<protein>
    <recommendedName>
        <fullName evidence="4">Lysine-specific metallo-endopeptidase domain-containing protein</fullName>
    </recommendedName>
</protein>
<dbReference type="EMBL" id="KN847044">
    <property type="protein sequence ID" value="KIW26006.1"/>
    <property type="molecule type" value="Genomic_DNA"/>
</dbReference>
<gene>
    <name evidence="2" type="ORF">PV07_09136</name>
</gene>
<dbReference type="GO" id="GO:0008237">
    <property type="term" value="F:metallopeptidase activity"/>
    <property type="evidence" value="ECO:0007669"/>
    <property type="project" value="InterPro"/>
</dbReference>
<evidence type="ECO:0000313" key="2">
    <source>
        <dbReference type="EMBL" id="KIW26006.1"/>
    </source>
</evidence>
<accession>A0A0D1ZE98</accession>
<dbReference type="OrthoDB" id="4129415at2759"/>
<dbReference type="HOGENOM" id="CLU_052681_0_0_1"/>
<keyword evidence="3" id="KW-1185">Reference proteome</keyword>